<dbReference type="GO" id="GO:0005829">
    <property type="term" value="C:cytosol"/>
    <property type="evidence" value="ECO:0007669"/>
    <property type="project" value="TreeGrafter"/>
</dbReference>
<keyword evidence="10 13" id="KW-0520">NAD</keyword>
<dbReference type="GO" id="GO:0004399">
    <property type="term" value="F:histidinol dehydrogenase activity"/>
    <property type="evidence" value="ECO:0007669"/>
    <property type="project" value="UniProtKB-UniRule"/>
</dbReference>
<evidence type="ECO:0000256" key="18">
    <source>
        <dbReference type="PIRSR" id="PIRSR000099-4"/>
    </source>
</evidence>
<evidence type="ECO:0000256" key="3">
    <source>
        <dbReference type="ARBA" id="ARBA00010178"/>
    </source>
</evidence>
<gene>
    <name evidence="13" type="primary">hisD</name>
    <name evidence="20" type="ORF">BECKLPF1236B_GA0070989_101510</name>
</gene>
<name>A0A450W0Z4_9GAMM</name>
<feature type="binding site" evidence="13 17">
    <location>
        <position position="333"/>
    </location>
    <ligand>
        <name>substrate</name>
    </ligand>
</feature>
<feature type="active site" description="Proton acceptor" evidence="13 15">
    <location>
        <position position="333"/>
    </location>
</feature>
<feature type="binding site" evidence="13 17">
    <location>
        <position position="366"/>
    </location>
    <ligand>
        <name>substrate</name>
    </ligand>
</feature>
<dbReference type="GO" id="GO:0000105">
    <property type="term" value="P:L-histidine biosynthetic process"/>
    <property type="evidence" value="ECO:0007669"/>
    <property type="project" value="UniProtKB-UniRule"/>
</dbReference>
<organism evidence="20">
    <name type="scientific">Candidatus Kentrum sp. LPFa</name>
    <dbReference type="NCBI Taxonomy" id="2126335"/>
    <lineage>
        <taxon>Bacteria</taxon>
        <taxon>Pseudomonadati</taxon>
        <taxon>Pseudomonadota</taxon>
        <taxon>Gammaproteobacteria</taxon>
        <taxon>Candidatus Kentrum</taxon>
    </lineage>
</organism>
<dbReference type="Pfam" id="PF00815">
    <property type="entry name" value="Histidinol_dh"/>
    <property type="match status" value="1"/>
</dbReference>
<feature type="binding site" evidence="13 16">
    <location>
        <position position="219"/>
    </location>
    <ligand>
        <name>NAD(+)</name>
        <dbReference type="ChEBI" id="CHEBI:57540"/>
    </ligand>
</feature>
<feature type="binding site" evidence="13 18">
    <location>
        <position position="267"/>
    </location>
    <ligand>
        <name>Zn(2+)</name>
        <dbReference type="ChEBI" id="CHEBI:29105"/>
    </ligand>
</feature>
<dbReference type="Gene3D" id="3.40.50.1980">
    <property type="entry name" value="Nitrogenase molybdenum iron protein domain"/>
    <property type="match status" value="2"/>
</dbReference>
<dbReference type="PANTHER" id="PTHR21256:SF2">
    <property type="entry name" value="HISTIDINE BIOSYNTHESIS TRIFUNCTIONAL PROTEIN"/>
    <property type="match status" value="1"/>
</dbReference>
<keyword evidence="11 13" id="KW-0368">Histidine biosynthesis</keyword>
<keyword evidence="8 13" id="KW-0862">Zinc</keyword>
<dbReference type="FunFam" id="3.40.50.1980:FF:000026">
    <property type="entry name" value="Histidinol dehydrogenase"/>
    <property type="match status" value="1"/>
</dbReference>
<dbReference type="NCBIfam" id="TIGR00069">
    <property type="entry name" value="hisD"/>
    <property type="match status" value="1"/>
</dbReference>
<proteinExistence type="inferred from homology"/>
<dbReference type="PIRSF" id="PIRSF000099">
    <property type="entry name" value="Histidinol_dh"/>
    <property type="match status" value="1"/>
</dbReference>
<evidence type="ECO:0000256" key="7">
    <source>
        <dbReference type="ARBA" id="ARBA00022723"/>
    </source>
</evidence>
<evidence type="ECO:0000256" key="6">
    <source>
        <dbReference type="ARBA" id="ARBA00022605"/>
    </source>
</evidence>
<feature type="active site" description="Proton acceptor" evidence="13 15">
    <location>
        <position position="332"/>
    </location>
</feature>
<sequence>MQTAVFITRLDSTQADFDTRMERLVSFDTEENREVERVTRDIIADIRNRGDAALIEYTNRFDRRDVVDCEGLFLSTSRLEKAYAVIDGEQRAALEIAARRIRAYHEHQKLASWRYEEDGVTLGQRITPLDRVGLYVPGGKAAYPSSVLMNAIPAKVAGVREIIMVAPAPGGELNDMVLAAARIAGVERIVTIGGAQAVAALAYGTASIPRVDKIVGPGNAYVATAKRFVFGAVGIDMIAGPSEILIVCDGDTPSDWIAMDLFSQAEHDEDARAILLSPDGEFLNRVEASIQRLLPTMARSDIIRTSLGARGALIEVKNMDEAARIANRIAPEHLELSVADPEALLAKIHHAGAIFLGRHTAEALGDYCAGPNHVLPTSRTARFSSPLGVYDFQKRASLIGCSPKAASRLGKTATVLARGEGLDAHARAAAMRD</sequence>
<evidence type="ECO:0000256" key="2">
    <source>
        <dbReference type="ARBA" id="ARBA00004940"/>
    </source>
</evidence>
<feature type="binding site" evidence="13 17">
    <location>
        <position position="242"/>
    </location>
    <ligand>
        <name>substrate</name>
    </ligand>
</feature>
<feature type="binding site" evidence="13 18">
    <location>
        <position position="366"/>
    </location>
    <ligand>
        <name>Zn(2+)</name>
        <dbReference type="ChEBI" id="CHEBI:29105"/>
    </ligand>
</feature>
<accession>A0A450W0Z4</accession>
<dbReference type="Gene3D" id="1.20.5.1300">
    <property type="match status" value="1"/>
</dbReference>
<evidence type="ECO:0000256" key="16">
    <source>
        <dbReference type="PIRSR" id="PIRSR000099-2"/>
    </source>
</evidence>
<keyword evidence="7 13" id="KW-0479">Metal-binding</keyword>
<dbReference type="FunFam" id="3.40.50.1980:FF:000010">
    <property type="entry name" value="Histidinol dehydrogenase"/>
    <property type="match status" value="1"/>
</dbReference>
<dbReference type="CDD" id="cd06572">
    <property type="entry name" value="Histidinol_dh"/>
    <property type="match status" value="1"/>
</dbReference>
<feature type="binding site" evidence="13 18">
    <location>
        <position position="264"/>
    </location>
    <ligand>
        <name>Zn(2+)</name>
        <dbReference type="ChEBI" id="CHEBI:29105"/>
    </ligand>
</feature>
<comment type="similarity">
    <text evidence="3 13 14 19">Belongs to the histidinol dehydrogenase family.</text>
</comment>
<evidence type="ECO:0000256" key="1">
    <source>
        <dbReference type="ARBA" id="ARBA00003850"/>
    </source>
</evidence>
<dbReference type="UniPathway" id="UPA00031">
    <property type="reaction ID" value="UER00014"/>
</dbReference>
<dbReference type="InterPro" id="IPR016161">
    <property type="entry name" value="Ald_DH/histidinol_DH"/>
</dbReference>
<dbReference type="PROSITE" id="PS00611">
    <property type="entry name" value="HISOL_DEHYDROGENASE"/>
    <property type="match status" value="1"/>
</dbReference>
<feature type="binding site" evidence="13 17">
    <location>
        <position position="425"/>
    </location>
    <ligand>
        <name>substrate</name>
    </ligand>
</feature>
<feature type="binding site" evidence="13 17">
    <location>
        <position position="264"/>
    </location>
    <ligand>
        <name>substrate</name>
    </ligand>
</feature>
<dbReference type="AlphaFoldDB" id="A0A450W0Z4"/>
<evidence type="ECO:0000256" key="5">
    <source>
        <dbReference type="ARBA" id="ARBA00016531"/>
    </source>
</evidence>
<dbReference type="EMBL" id="CAADFK010000015">
    <property type="protein sequence ID" value="VFK10710.1"/>
    <property type="molecule type" value="Genomic_DNA"/>
</dbReference>
<evidence type="ECO:0000256" key="13">
    <source>
        <dbReference type="HAMAP-Rule" id="MF_01024"/>
    </source>
</evidence>
<evidence type="ECO:0000256" key="15">
    <source>
        <dbReference type="PIRSR" id="PIRSR000099-1"/>
    </source>
</evidence>
<evidence type="ECO:0000256" key="8">
    <source>
        <dbReference type="ARBA" id="ARBA00022833"/>
    </source>
</evidence>
<dbReference type="PANTHER" id="PTHR21256">
    <property type="entry name" value="HISTIDINOL DEHYDROGENASE HDH"/>
    <property type="match status" value="1"/>
</dbReference>
<evidence type="ECO:0000256" key="10">
    <source>
        <dbReference type="ARBA" id="ARBA00023027"/>
    </source>
</evidence>
<feature type="binding site" evidence="13 17">
    <location>
        <position position="420"/>
    </location>
    <ligand>
        <name>substrate</name>
    </ligand>
</feature>
<evidence type="ECO:0000256" key="4">
    <source>
        <dbReference type="ARBA" id="ARBA00012965"/>
    </source>
</evidence>
<keyword evidence="9 13" id="KW-0560">Oxidoreductase</keyword>
<evidence type="ECO:0000256" key="12">
    <source>
        <dbReference type="ARBA" id="ARBA00049489"/>
    </source>
</evidence>
<evidence type="ECO:0000256" key="9">
    <source>
        <dbReference type="ARBA" id="ARBA00023002"/>
    </source>
</evidence>
<evidence type="ECO:0000256" key="11">
    <source>
        <dbReference type="ARBA" id="ARBA00023102"/>
    </source>
</evidence>
<comment type="catalytic activity">
    <reaction evidence="12 13">
        <text>L-histidinol + 2 NAD(+) + H2O = L-histidine + 2 NADH + 3 H(+)</text>
        <dbReference type="Rhea" id="RHEA:20641"/>
        <dbReference type="ChEBI" id="CHEBI:15377"/>
        <dbReference type="ChEBI" id="CHEBI:15378"/>
        <dbReference type="ChEBI" id="CHEBI:57540"/>
        <dbReference type="ChEBI" id="CHEBI:57595"/>
        <dbReference type="ChEBI" id="CHEBI:57699"/>
        <dbReference type="ChEBI" id="CHEBI:57945"/>
        <dbReference type="EC" id="1.1.1.23"/>
    </reaction>
</comment>
<feature type="binding site" evidence="13 16">
    <location>
        <position position="196"/>
    </location>
    <ligand>
        <name>NAD(+)</name>
        <dbReference type="ChEBI" id="CHEBI:57540"/>
    </ligand>
</feature>
<comment type="cofactor">
    <cofactor evidence="13 18">
        <name>Zn(2+)</name>
        <dbReference type="ChEBI" id="CHEBI:29105"/>
    </cofactor>
    <text evidence="13 18">Binds 1 zinc ion per subunit.</text>
</comment>
<dbReference type="InterPro" id="IPR022695">
    <property type="entry name" value="Histidinol_DH_monofunct"/>
</dbReference>
<evidence type="ECO:0000256" key="19">
    <source>
        <dbReference type="RuleBase" id="RU004175"/>
    </source>
</evidence>
<dbReference type="EC" id="1.1.1.23" evidence="4 13"/>
<dbReference type="InterPro" id="IPR012131">
    <property type="entry name" value="Hstdl_DH"/>
</dbReference>
<dbReference type="InterPro" id="IPR001692">
    <property type="entry name" value="Histidinol_DH_CS"/>
</dbReference>
<evidence type="ECO:0000256" key="17">
    <source>
        <dbReference type="PIRSR" id="PIRSR000099-3"/>
    </source>
</evidence>
<dbReference type="SUPFAM" id="SSF53720">
    <property type="entry name" value="ALDH-like"/>
    <property type="match status" value="1"/>
</dbReference>
<evidence type="ECO:0000313" key="20">
    <source>
        <dbReference type="EMBL" id="VFK10710.1"/>
    </source>
</evidence>
<dbReference type="HAMAP" id="MF_01024">
    <property type="entry name" value="HisD"/>
    <property type="match status" value="1"/>
</dbReference>
<reference evidence="20" key="1">
    <citation type="submission" date="2019-02" db="EMBL/GenBank/DDBJ databases">
        <authorList>
            <person name="Gruber-Vodicka R. H."/>
            <person name="Seah K. B. B."/>
        </authorList>
    </citation>
    <scope>NUCLEOTIDE SEQUENCE</scope>
    <source>
        <strain evidence="20">BECK_S313</strain>
    </source>
</reference>
<dbReference type="PRINTS" id="PR00083">
    <property type="entry name" value="HOLDHDRGNASE"/>
</dbReference>
<feature type="binding site" evidence="13 17">
    <location>
        <position position="267"/>
    </location>
    <ligand>
        <name>substrate</name>
    </ligand>
</feature>
<dbReference type="GO" id="GO:0008270">
    <property type="term" value="F:zinc ion binding"/>
    <property type="evidence" value="ECO:0007669"/>
    <property type="project" value="UniProtKB-UniRule"/>
</dbReference>
<evidence type="ECO:0000256" key="14">
    <source>
        <dbReference type="PIRNR" id="PIRNR000099"/>
    </source>
</evidence>
<comment type="pathway">
    <text evidence="2 13">Amino-acid biosynthesis; L-histidine biosynthesis; L-histidine from 5-phospho-alpha-D-ribose 1-diphosphate: step 9/9.</text>
</comment>
<protein>
    <recommendedName>
        <fullName evidence="5 13">Histidinol dehydrogenase</fullName>
        <shortName evidence="13">HDH</shortName>
        <ecNumber evidence="4 13">1.1.1.23</ecNumber>
    </recommendedName>
</protein>
<comment type="function">
    <text evidence="1 13">Catalyzes the sequential NAD-dependent oxidations of L-histidinol to L-histidinaldehyde and then to L-histidine.</text>
</comment>
<feature type="binding site" evidence="13 18">
    <location>
        <position position="425"/>
    </location>
    <ligand>
        <name>Zn(2+)</name>
        <dbReference type="ChEBI" id="CHEBI:29105"/>
    </ligand>
</feature>
<keyword evidence="6 13" id="KW-0028">Amino-acid biosynthesis</keyword>
<feature type="binding site" evidence="13 16">
    <location>
        <position position="135"/>
    </location>
    <ligand>
        <name>NAD(+)</name>
        <dbReference type="ChEBI" id="CHEBI:57540"/>
    </ligand>
</feature>
<dbReference type="GO" id="GO:0051287">
    <property type="term" value="F:NAD binding"/>
    <property type="evidence" value="ECO:0007669"/>
    <property type="project" value="InterPro"/>
</dbReference>